<keyword evidence="3" id="KW-1133">Transmembrane helix</keyword>
<evidence type="ECO:0000256" key="1">
    <source>
        <dbReference type="ARBA" id="ARBA00004127"/>
    </source>
</evidence>
<reference evidence="4 5" key="1">
    <citation type="submission" date="2023-07" db="EMBL/GenBank/DDBJ databases">
        <title>Genomic Encyclopedia of Type Strains, Phase IV (KMG-IV): sequencing the most valuable type-strain genomes for metagenomic binning, comparative biology and taxonomic classification.</title>
        <authorList>
            <person name="Goeker M."/>
        </authorList>
    </citation>
    <scope>NUCLEOTIDE SEQUENCE [LARGE SCALE GENOMIC DNA]</scope>
    <source>
        <strain evidence="4 5">DSM 45903</strain>
    </source>
</reference>
<comment type="subcellular location">
    <subcellularLocation>
        <location evidence="1">Endomembrane system</location>
        <topology evidence="1">Multi-pass membrane protein</topology>
    </subcellularLocation>
</comment>
<evidence type="ECO:0000256" key="2">
    <source>
        <dbReference type="ARBA" id="ARBA00022448"/>
    </source>
</evidence>
<keyword evidence="3" id="KW-0812">Transmembrane</keyword>
<keyword evidence="3" id="KW-0472">Membrane</keyword>
<evidence type="ECO:0000313" key="4">
    <source>
        <dbReference type="EMBL" id="MDR6226696.1"/>
    </source>
</evidence>
<comment type="caution">
    <text evidence="4">The sequence shown here is derived from an EMBL/GenBank/DDBJ whole genome shotgun (WGS) entry which is preliminary data.</text>
</comment>
<proteinExistence type="predicted"/>
<feature type="transmembrane region" description="Helical" evidence="3">
    <location>
        <begin position="48"/>
        <end position="66"/>
    </location>
</feature>
<evidence type="ECO:0000313" key="5">
    <source>
        <dbReference type="Proteomes" id="UP001185012"/>
    </source>
</evidence>
<name>A0ABU1IPH2_9BACL</name>
<feature type="transmembrane region" description="Helical" evidence="3">
    <location>
        <begin position="12"/>
        <end position="36"/>
    </location>
</feature>
<dbReference type="PANTHER" id="PTHR43337:SF1">
    <property type="entry name" value="XANTHINE_URACIL PERMEASE C887.17-RELATED"/>
    <property type="match status" value="1"/>
</dbReference>
<accession>A0ABU1IPH2</accession>
<evidence type="ECO:0000256" key="3">
    <source>
        <dbReference type="SAM" id="Phobius"/>
    </source>
</evidence>
<gene>
    <name evidence="4" type="ORF">JOE21_002706</name>
</gene>
<dbReference type="PANTHER" id="PTHR43337">
    <property type="entry name" value="XANTHINE/URACIL PERMEASE C887.17-RELATED"/>
    <property type="match status" value="1"/>
</dbReference>
<keyword evidence="5" id="KW-1185">Reference proteome</keyword>
<organism evidence="4 5">
    <name type="scientific">Desmospora profundinema</name>
    <dbReference type="NCBI Taxonomy" id="1571184"/>
    <lineage>
        <taxon>Bacteria</taxon>
        <taxon>Bacillati</taxon>
        <taxon>Bacillota</taxon>
        <taxon>Bacilli</taxon>
        <taxon>Bacillales</taxon>
        <taxon>Thermoactinomycetaceae</taxon>
        <taxon>Desmospora</taxon>
    </lineage>
</organism>
<dbReference type="Proteomes" id="UP001185012">
    <property type="component" value="Unassembled WGS sequence"/>
</dbReference>
<dbReference type="RefSeq" id="WP_309866969.1">
    <property type="nucleotide sequence ID" value="NZ_JAVDQG010000006.1"/>
</dbReference>
<protein>
    <submittedName>
        <fullName evidence="4">Xanthine/uracil/vitamin C permease (AzgA family)</fullName>
    </submittedName>
</protein>
<dbReference type="InterPro" id="IPR045018">
    <property type="entry name" value="Azg-like"/>
</dbReference>
<dbReference type="EMBL" id="JAVDQG010000006">
    <property type="protein sequence ID" value="MDR6226696.1"/>
    <property type="molecule type" value="Genomic_DNA"/>
</dbReference>
<keyword evidence="2" id="KW-0813">Transport</keyword>
<sequence length="68" mass="7864">MKWEDFDEAFPAFIVMLSMPLTFSIATGIAFGFNTYPLLKVRGKIREVHPLLILFMVLFILQLVFVPE</sequence>